<evidence type="ECO:0000313" key="2">
    <source>
        <dbReference type="EMBL" id="TEB45443.1"/>
    </source>
</evidence>
<evidence type="ECO:0000313" key="4">
    <source>
        <dbReference type="Proteomes" id="UP000298340"/>
    </source>
</evidence>
<proteinExistence type="predicted"/>
<reference evidence="1 3" key="1">
    <citation type="journal article" date="2015" name="Stand. Genomic Sci.">
        <title>Genomic Encyclopedia of Bacterial and Archaeal Type Strains, Phase III: the genomes of soil and plant-associated and newly described type strains.</title>
        <authorList>
            <person name="Whitman W.B."/>
            <person name="Woyke T."/>
            <person name="Klenk H.P."/>
            <person name="Zhou Y."/>
            <person name="Lilburn T.G."/>
            <person name="Beck B.J."/>
            <person name="De Vos P."/>
            <person name="Vandamme P."/>
            <person name="Eisen J.A."/>
            <person name="Garrity G."/>
            <person name="Hugenholtz P."/>
            <person name="Kyrpides N.C."/>
        </authorList>
    </citation>
    <scope>NUCLEOTIDE SEQUENCE [LARGE SCALE GENOMIC DNA]</scope>
    <source>
        <strain evidence="1 3">P5626</strain>
    </source>
</reference>
<gene>
    <name evidence="2" type="ORF">D0809_00050</name>
    <name evidence="1" type="ORF">EV142_11011</name>
</gene>
<dbReference type="RefSeq" id="WP_132037622.1">
    <property type="nucleotide sequence ID" value="NZ_QWDN01000001.1"/>
</dbReference>
<reference evidence="2 4" key="2">
    <citation type="journal article" date="2018" name="Syst. Appl. Microbiol.">
        <title>Flavobacterium circumlabens sp. nov. and Flavobacterium cupreum sp. nov., two psychrotrophic species isolated from Antarctic environmental samples.</title>
        <authorList>
            <person name="Kralova S."/>
            <person name="Busse H.J."/>
            <person name="Svec P."/>
            <person name="Maslanova I."/>
            <person name="Stankova E."/>
            <person name="Bartak M."/>
            <person name="Sedlacek I."/>
        </authorList>
    </citation>
    <scope>NUCLEOTIDE SEQUENCE [LARGE SCALE GENOMIC DNA]</scope>
    <source>
        <strain evidence="2 4">CCM 8828</strain>
    </source>
</reference>
<organism evidence="2 4">
    <name type="scientific">Flavobacterium circumlabens</name>
    <dbReference type="NCBI Taxonomy" id="2133765"/>
    <lineage>
        <taxon>Bacteria</taxon>
        <taxon>Pseudomonadati</taxon>
        <taxon>Bacteroidota</taxon>
        <taxon>Flavobacteriia</taxon>
        <taxon>Flavobacteriales</taxon>
        <taxon>Flavobacteriaceae</taxon>
        <taxon>Flavobacterium</taxon>
    </lineage>
</organism>
<comment type="caution">
    <text evidence="2">The sequence shown here is derived from an EMBL/GenBank/DDBJ whole genome shotgun (WGS) entry which is preliminary data.</text>
</comment>
<evidence type="ECO:0000313" key="3">
    <source>
        <dbReference type="Proteomes" id="UP000295270"/>
    </source>
</evidence>
<protein>
    <recommendedName>
        <fullName evidence="5">Lipoprotein</fullName>
    </recommendedName>
</protein>
<dbReference type="EMBL" id="QWDN01000001">
    <property type="protein sequence ID" value="TEB45443.1"/>
    <property type="molecule type" value="Genomic_DNA"/>
</dbReference>
<dbReference type="AlphaFoldDB" id="A0A4Y7UG48"/>
<dbReference type="EMBL" id="SLWA01000010">
    <property type="protein sequence ID" value="TCN52473.1"/>
    <property type="molecule type" value="Genomic_DNA"/>
</dbReference>
<accession>A0A4Y7UG48</accession>
<evidence type="ECO:0008006" key="5">
    <source>
        <dbReference type="Google" id="ProtNLM"/>
    </source>
</evidence>
<keyword evidence="3" id="KW-1185">Reference proteome</keyword>
<dbReference type="PROSITE" id="PS51257">
    <property type="entry name" value="PROKAR_LIPOPROTEIN"/>
    <property type="match status" value="1"/>
</dbReference>
<name>A0A4Y7UG48_9FLAO</name>
<reference evidence="1" key="3">
    <citation type="submission" date="2019-03" db="EMBL/GenBank/DDBJ databases">
        <authorList>
            <person name="Whitman W."/>
            <person name="Huntemann M."/>
            <person name="Clum A."/>
            <person name="Pillay M."/>
            <person name="Palaniappan K."/>
            <person name="Varghese N."/>
            <person name="Mikhailova N."/>
            <person name="Stamatis D."/>
            <person name="Reddy T."/>
            <person name="Daum C."/>
            <person name="Shapiro N."/>
            <person name="Ivanova N."/>
            <person name="Kyrpides N."/>
            <person name="Woyke T."/>
        </authorList>
    </citation>
    <scope>NUCLEOTIDE SEQUENCE</scope>
    <source>
        <strain evidence="1">P5626</strain>
    </source>
</reference>
<dbReference type="Proteomes" id="UP000298340">
    <property type="component" value="Unassembled WGS sequence"/>
</dbReference>
<evidence type="ECO:0000313" key="1">
    <source>
        <dbReference type="EMBL" id="TCN52473.1"/>
    </source>
</evidence>
<dbReference type="Proteomes" id="UP000295270">
    <property type="component" value="Unassembled WGS sequence"/>
</dbReference>
<sequence>MRKTIYMLILLFISSCGIGPVKWEGFSNYEKPVRFEKSVKLKTNGVYVVDSVNGYINSKECYYLYNNGLCLPNSQDKNFWKNPKYYLDEEYNRMVKYQEKYKIKPDVFGQYSISNDTICFQVFGANNNEFFRRWVIEDKGIIVNDSTIKLFSSYSYLRKIELLDKPKTLLFYKMEIKPDSTKLFYKNKKWYKKGLHKSRK</sequence>